<keyword evidence="3" id="KW-0540">Nuclease</keyword>
<dbReference type="InterPro" id="IPR050951">
    <property type="entry name" value="Retrovirus_Pol_polyprotein"/>
</dbReference>
<dbReference type="GO" id="GO:0003964">
    <property type="term" value="F:RNA-directed DNA polymerase activity"/>
    <property type="evidence" value="ECO:0007669"/>
    <property type="project" value="UniProtKB-KW"/>
</dbReference>
<dbReference type="CDD" id="cd09272">
    <property type="entry name" value="RNase_HI_RT_Ty1"/>
    <property type="match status" value="1"/>
</dbReference>
<evidence type="ECO:0000256" key="2">
    <source>
        <dbReference type="ARBA" id="ARBA00022695"/>
    </source>
</evidence>
<dbReference type="InterPro" id="IPR036397">
    <property type="entry name" value="RNaseH_sf"/>
</dbReference>
<evidence type="ECO:0000256" key="9">
    <source>
        <dbReference type="SAM" id="MobiDB-lite"/>
    </source>
</evidence>
<feature type="compositionally biased region" description="Pro residues" evidence="9">
    <location>
        <begin position="1564"/>
        <end position="1575"/>
    </location>
</feature>
<dbReference type="Pfam" id="PF22936">
    <property type="entry name" value="Pol_BBD"/>
    <property type="match status" value="1"/>
</dbReference>
<dbReference type="Gene3D" id="3.30.420.10">
    <property type="entry name" value="Ribonuclease H-like superfamily/Ribonuclease H"/>
    <property type="match status" value="1"/>
</dbReference>
<feature type="compositionally biased region" description="Acidic residues" evidence="9">
    <location>
        <begin position="131"/>
        <end position="189"/>
    </location>
</feature>
<dbReference type="InterPro" id="IPR001584">
    <property type="entry name" value="Integrase_cat-core"/>
</dbReference>
<dbReference type="GO" id="GO:0015074">
    <property type="term" value="P:DNA integration"/>
    <property type="evidence" value="ECO:0007669"/>
    <property type="project" value="InterPro"/>
</dbReference>
<dbReference type="GO" id="GO:0008270">
    <property type="term" value="F:zinc ion binding"/>
    <property type="evidence" value="ECO:0007669"/>
    <property type="project" value="UniProtKB-KW"/>
</dbReference>
<gene>
    <name evidence="12" type="ORF">Tci_060098</name>
</gene>
<dbReference type="InterPro" id="IPR043502">
    <property type="entry name" value="DNA/RNA_pol_sf"/>
</dbReference>
<dbReference type="GO" id="GO:0006508">
    <property type="term" value="P:proteolysis"/>
    <property type="evidence" value="ECO:0007669"/>
    <property type="project" value="InterPro"/>
</dbReference>
<evidence type="ECO:0000256" key="8">
    <source>
        <dbReference type="PROSITE-ProRule" id="PRU00047"/>
    </source>
</evidence>
<evidence type="ECO:0000256" key="7">
    <source>
        <dbReference type="ARBA" id="ARBA00022918"/>
    </source>
</evidence>
<evidence type="ECO:0000256" key="3">
    <source>
        <dbReference type="ARBA" id="ARBA00022722"/>
    </source>
</evidence>
<dbReference type="Gene3D" id="4.10.60.10">
    <property type="entry name" value="Zinc finger, CCHC-type"/>
    <property type="match status" value="1"/>
</dbReference>
<dbReference type="InterPro" id="IPR012337">
    <property type="entry name" value="RNaseH-like_sf"/>
</dbReference>
<comment type="caution">
    <text evidence="12">The sequence shown here is derived from an EMBL/GenBank/DDBJ whole genome shotgun (WGS) entry which is preliminary data.</text>
</comment>
<dbReference type="Gene3D" id="3.30.70.270">
    <property type="match status" value="2"/>
</dbReference>
<keyword evidence="8" id="KW-0479">Metal-binding</keyword>
<evidence type="ECO:0000256" key="1">
    <source>
        <dbReference type="ARBA" id="ARBA00022679"/>
    </source>
</evidence>
<dbReference type="Pfam" id="PF00098">
    <property type="entry name" value="zf-CCHC"/>
    <property type="match status" value="1"/>
</dbReference>
<dbReference type="InterPro" id="IPR001878">
    <property type="entry name" value="Znf_CCHC"/>
</dbReference>
<keyword evidence="6" id="KW-0378">Hydrolase</keyword>
<dbReference type="InterPro" id="IPR036875">
    <property type="entry name" value="Znf_CCHC_sf"/>
</dbReference>
<sequence length="2775" mass="312301">MSSASSAATYTSVYTDSKPGRVYWGADDELSDGGSPRVIVYGYDGLPMLPVAPPSPDYIPGPEEPQTSPAPQDKDENEPMFIQPHDPNFVPEPIYSEYIPLEDEHILSAEEQPLPPIVSPTVESPWYVAESDPEEDPEEYEDDETEDGPVDYPMDEGDDGDDDDGDSSGDDANDEDEDKEDEEDEEEDEHLASVDFVVVIPTDELVSSPEGTEPATISFPPEAEVERLLAMPTLSPSPLASLSPPSAGERLARCMAPAALPSPLLLVILNGYSPVPTRVVEGVLQPVAPTTDEQKLARKNELKARDTLLMALPDKHQLKFNSHKDAKTLMEAIEKRFGGNTKTKKVQKTLLNQQYKNFTVSAAASFSVVCAKMHVSSLPNVDSLSNATGRNLGSNGPTSMSFDMSKVECYNYHRKGHFVRECRSPKDSRRNGAAEPQRRTIPVETSTSNALVSQCDGVGSYDWSYQAEDEPDNYALIDFSSSSSSSDNEVPSCSKACSKAYAQLHSQYDKLTTDFRKSQFDVISYQTGTFMPPKLDLVFNTAPTAVETDHFAFTIQLSPTKPEQALSHTNRPTSPIIEDWVSDSKDESKTKALQIVPSFVQSSEQVKSPRHSVQHVETSILAATPKPTSPNSASSGKRRNRKACFVCKSVDHLMKRFPSPMTSKSPPRVTAVKYLVVSAAQGMQGKWEWRPKCPILDHLSRTTSASMTLKRFDYNDALERSKSGVIDSECSRHMTGSMSYLSNFEELNDGYVAFRGNPKGGKISRKGKIKTGKLDFDDVYFVKELKFNLFSISQMCDKKNSVLFTETECLVLSPDFKLPDESQVLLRVPRENIMYNVKLKNIVPFRDLTYLFAKETVDESNLWHRRLAYINFKTINKLVKVTVDYSRFTLVFFLVTKDETSPIFKTFITGLENQLNLQVKVIRSDNGIEFENNDLNQFCGMKGIKREFSVPRTPQVLVTKPHNKTPYELLHGKTPRIGFMRPFGCPVTILNTLDSLGKFDGRVDKGFQVGYFISSKAFRVFNSRTRIVQETLHVNFLENKPNVAGSGPTLLFDILSLIRTMNYQLVTARNQTNHSAGFQDKFDAEKAGEEIDQQYVLFPVWSSVVLSQGNKTKKEDKRKSPVESFTGYRDLSAEFKDYSDNSINEVNAVGTIVPTIRQNYPNSTNTFSVTGPSNAAASLTYGKSSFIYASQLLDDLDMPELEDITYSDDEDDVGAEADFNNLKTSIIVSPVLTTRVHKDHPVSQIIRFEDPDHPNKLYKVVKALYGLHQAPRAWYENLANYQEAESQDKYVAEILRKFGLTKGKSASTPIDTEKPLLKDPAVKRIFRYLKGKPHLGLWYPKDSPFDLVAYSDSDYAGASLDKKSTTGGYQFLGCRLISWQCKKKTVVATSSTEAEYVAAARVNKPRSDEDRLELMELMVFLLPKVEKVGIGVNTVDLSVSAVNDVTRLQALVDKKKIVVTEAIIREALCLDDAECVDCLPNEEIFAELARMGYEKPSTKLTFYKAFFLSQVETSLFEGMLVEQEIDEEGDADEHVEEVNTADAAHGDDSAAHGKVPTVTEEPSIPSPTPPTPLPQPSQDIPSISQVQQTPPQSPQGRMIAEMDQDDAIILKDDKKEDKEVANDVKDVEEAKVDESAQDQERQAESQAKIYKIDMDHASKVLSIETVTAASAIITTVEAHVPTATLTTAPTRIVVAPKEPKPLKKKQQIKLDEQYAIELHAKLNKDNDWDEAIDHVKRKAKEDPAVKRYQVLKRKPQTEAQARKNMIMYSKNVAGFKMDYFKGMSYDDIRLIFEPKFNPNVAFLLKAKEQIEEDENRALQKLNETPAERAAKRRKIDKEAEELRRYLQIVPNEDDDVYTKATPLAQKMRLSEDIYAQIWKTQRNEHGSVKVKGWKLLKSCGVKIITFTSTQLILLVEKKYPLIRFTLNQMLNVVRLEVEEESEVSLELLSFGVDVAMDMKKNMLVFKAAGEKLNAAKQKLKIHRVRTLQPLPPPLHMPPPVDRRDDIPETEMPPRKRLCLSTLGSNIRDTWVDPTETVPQIAPMTMGEVNTRVTELTELHEYDTQDLYALLEDARDSRTRVSQRVVVDSQRVQMAETLRVMGDMRREIGDMQAELLALREQPRRAGQPGGDARVPNHQDTPKQFHEKLFHVMNEIDAMIDQALLRTFTNGDGSHSSHEDNRRNVQTARLCFYTDFMKCQSLNFKGNEGVGEIKKLEIELWNLKVKENNVLAYTKPFQELSLICTKFVADETEKINKYVSGLPDNIYGSMKASKPKTLDETIELANDLMDQKLCTYAERQLNNKRKADESFKNNHGHQQQTPKRKNVTRVYNMGTGKRNPYSGNLPKCTKCHFHHNSPYTQKCHKCNKVGHFARDCKSSGNANVTNAQRNSGANPKGNGCFECGTSRHFKRDCLNLKNKDGENVFAPGWVYAVGNAEKRGNASRDLDLNVTTGTFLLNNLYASILFDTGTDRSFVPTAFSSLIDIVHTPLGNSYDVELADGKTVRVDTIMRGCTLNFLNHLFNIDLMPVELGSFDVKIDIDCLRRCHTVIVFISCSKAQEYMAKGCQIFLAQISAKKEEDMSKGKQLKDVPVIRDYPEVFPKDLSGLPLAQSVEFQINLILGAALVARAPYRLAPSKIKELSEQLQELFEKGFRRPSSSPWGSPNEKEHKQHLKAILEFLKKEKLYAKFSKCEFWIPKVQFLGHVIDSRGIHVDPAKIELIKDWASPKTPTEIRQFLGLTGYYQRFIERFLKIAKSMTKLTQKGIKFDWGEKEENAF</sequence>
<accession>A0A6L2NPP4</accession>
<dbReference type="GO" id="GO:0004190">
    <property type="term" value="F:aspartic-type endopeptidase activity"/>
    <property type="evidence" value="ECO:0007669"/>
    <property type="project" value="UniProtKB-KW"/>
</dbReference>
<dbReference type="CDD" id="cd00303">
    <property type="entry name" value="retropepsin_like"/>
    <property type="match status" value="1"/>
</dbReference>
<protein>
    <submittedName>
        <fullName evidence="12">Uncharacterized protein</fullName>
    </submittedName>
</protein>
<keyword evidence="8" id="KW-0863">Zinc-finger</keyword>
<evidence type="ECO:0000259" key="10">
    <source>
        <dbReference type="PROSITE" id="PS50158"/>
    </source>
</evidence>
<dbReference type="SMART" id="SM00343">
    <property type="entry name" value="ZnF_C2HC"/>
    <property type="match status" value="4"/>
</dbReference>
<keyword evidence="7" id="KW-0695">RNA-directed DNA polymerase</keyword>
<dbReference type="PANTHER" id="PTHR37984">
    <property type="entry name" value="PROTEIN CBG26694"/>
    <property type="match status" value="1"/>
</dbReference>
<dbReference type="EMBL" id="BKCJ010009679">
    <property type="protein sequence ID" value="GEU88120.1"/>
    <property type="molecule type" value="Genomic_DNA"/>
</dbReference>
<dbReference type="GO" id="GO:0004519">
    <property type="term" value="F:endonuclease activity"/>
    <property type="evidence" value="ECO:0007669"/>
    <property type="project" value="UniProtKB-KW"/>
</dbReference>
<keyword evidence="2" id="KW-0548">Nucleotidyltransferase</keyword>
<dbReference type="SUPFAM" id="SSF57756">
    <property type="entry name" value="Retrovirus zinc finger-like domains"/>
    <property type="match status" value="2"/>
</dbReference>
<feature type="compositionally biased region" description="Pro residues" evidence="9">
    <location>
        <begin position="50"/>
        <end position="63"/>
    </location>
</feature>
<dbReference type="InterPro" id="IPR057670">
    <property type="entry name" value="SH3_retrovirus"/>
</dbReference>
<proteinExistence type="predicted"/>
<keyword evidence="4" id="KW-0064">Aspartyl protease</keyword>
<dbReference type="SUPFAM" id="SSF56672">
    <property type="entry name" value="DNA/RNA polymerases"/>
    <property type="match status" value="1"/>
</dbReference>
<evidence type="ECO:0000313" key="12">
    <source>
        <dbReference type="EMBL" id="GEU88120.1"/>
    </source>
</evidence>
<feature type="region of interest" description="Disordered" evidence="9">
    <location>
        <begin position="1541"/>
        <end position="1597"/>
    </location>
</feature>
<dbReference type="Pfam" id="PF08284">
    <property type="entry name" value="RVP_2"/>
    <property type="match status" value="1"/>
</dbReference>
<feature type="domain" description="CCHC-type" evidence="10">
    <location>
        <begin position="2398"/>
        <end position="2411"/>
    </location>
</feature>
<dbReference type="InterPro" id="IPR054722">
    <property type="entry name" value="PolX-like_BBD"/>
</dbReference>
<name>A0A6L2NPP4_TANCI</name>
<keyword evidence="5" id="KW-0255">Endonuclease</keyword>
<feature type="compositionally biased region" description="Low complexity" evidence="9">
    <location>
        <begin position="1552"/>
        <end position="1563"/>
    </location>
</feature>
<dbReference type="PROSITE" id="PS50994">
    <property type="entry name" value="INTEGRASE"/>
    <property type="match status" value="1"/>
</dbReference>
<keyword evidence="8" id="KW-0862">Zinc</keyword>
<dbReference type="GO" id="GO:0003676">
    <property type="term" value="F:nucleic acid binding"/>
    <property type="evidence" value="ECO:0007669"/>
    <property type="project" value="InterPro"/>
</dbReference>
<keyword evidence="4" id="KW-0645">Protease</keyword>
<dbReference type="PANTHER" id="PTHR37984:SF5">
    <property type="entry name" value="PROTEIN NYNRIN-LIKE"/>
    <property type="match status" value="1"/>
</dbReference>
<dbReference type="SUPFAM" id="SSF53098">
    <property type="entry name" value="Ribonuclease H-like"/>
    <property type="match status" value="1"/>
</dbReference>
<dbReference type="InterPro" id="IPR001969">
    <property type="entry name" value="Aspartic_peptidase_AS"/>
</dbReference>
<evidence type="ECO:0000256" key="4">
    <source>
        <dbReference type="ARBA" id="ARBA00022750"/>
    </source>
</evidence>
<feature type="compositionally biased region" description="Low complexity" evidence="9">
    <location>
        <begin position="1576"/>
        <end position="1590"/>
    </location>
</feature>
<feature type="region of interest" description="Disordered" evidence="9">
    <location>
        <begin position="50"/>
        <end position="196"/>
    </location>
</feature>
<organism evidence="12">
    <name type="scientific">Tanacetum cinerariifolium</name>
    <name type="common">Dalmatian daisy</name>
    <name type="synonym">Chrysanthemum cinerariifolium</name>
    <dbReference type="NCBI Taxonomy" id="118510"/>
    <lineage>
        <taxon>Eukaryota</taxon>
        <taxon>Viridiplantae</taxon>
        <taxon>Streptophyta</taxon>
        <taxon>Embryophyta</taxon>
        <taxon>Tracheophyta</taxon>
        <taxon>Spermatophyta</taxon>
        <taxon>Magnoliopsida</taxon>
        <taxon>eudicotyledons</taxon>
        <taxon>Gunneridae</taxon>
        <taxon>Pentapetalae</taxon>
        <taxon>asterids</taxon>
        <taxon>campanulids</taxon>
        <taxon>Asterales</taxon>
        <taxon>Asteraceae</taxon>
        <taxon>Asteroideae</taxon>
        <taxon>Anthemideae</taxon>
        <taxon>Anthemidinae</taxon>
        <taxon>Tanacetum</taxon>
    </lineage>
</organism>
<dbReference type="InterPro" id="IPR043128">
    <property type="entry name" value="Rev_trsase/Diguanyl_cyclase"/>
</dbReference>
<feature type="region of interest" description="Disordered" evidence="9">
    <location>
        <begin position="1611"/>
        <end position="1642"/>
    </location>
</feature>
<feature type="domain" description="CCHC-type" evidence="10">
    <location>
        <begin position="2360"/>
        <end position="2376"/>
    </location>
</feature>
<evidence type="ECO:0000259" key="11">
    <source>
        <dbReference type="PROSITE" id="PS50994"/>
    </source>
</evidence>
<dbReference type="PROSITE" id="PS00141">
    <property type="entry name" value="ASP_PROTEASE"/>
    <property type="match status" value="1"/>
</dbReference>
<feature type="region of interest" description="Disordered" evidence="9">
    <location>
        <begin position="2306"/>
        <end position="2325"/>
    </location>
</feature>
<dbReference type="Gene3D" id="3.10.10.10">
    <property type="entry name" value="HIV Type 1 Reverse Transcriptase, subunit A, domain 1"/>
    <property type="match status" value="1"/>
</dbReference>
<keyword evidence="1" id="KW-0808">Transferase</keyword>
<evidence type="ECO:0000256" key="6">
    <source>
        <dbReference type="ARBA" id="ARBA00022801"/>
    </source>
</evidence>
<evidence type="ECO:0000256" key="5">
    <source>
        <dbReference type="ARBA" id="ARBA00022759"/>
    </source>
</evidence>
<feature type="domain" description="Integrase catalytic" evidence="11">
    <location>
        <begin position="840"/>
        <end position="955"/>
    </location>
</feature>
<reference evidence="12" key="1">
    <citation type="journal article" date="2019" name="Sci. Rep.">
        <title>Draft genome of Tanacetum cinerariifolium, the natural source of mosquito coil.</title>
        <authorList>
            <person name="Yamashiro T."/>
            <person name="Shiraishi A."/>
            <person name="Satake H."/>
            <person name="Nakayama K."/>
        </authorList>
    </citation>
    <scope>NUCLEOTIDE SEQUENCE</scope>
</reference>
<dbReference type="Pfam" id="PF25597">
    <property type="entry name" value="SH3_retrovirus"/>
    <property type="match status" value="1"/>
</dbReference>
<dbReference type="PROSITE" id="PS50158">
    <property type="entry name" value="ZF_CCHC"/>
    <property type="match status" value="2"/>
</dbReference>